<dbReference type="AlphaFoldDB" id="A0AB35ME56"/>
<dbReference type="EMBL" id="JAUHQB010000001">
    <property type="protein sequence ID" value="MDN4482039.1"/>
    <property type="molecule type" value="Genomic_DNA"/>
</dbReference>
<evidence type="ECO:0000256" key="4">
    <source>
        <dbReference type="ARBA" id="ARBA00022723"/>
    </source>
</evidence>
<dbReference type="PANTHER" id="PTHR33653">
    <property type="entry name" value="RIBONUCLEASE VAPC2"/>
    <property type="match status" value="1"/>
</dbReference>
<comment type="caution">
    <text evidence="10">The sequence shown here is derived from an EMBL/GenBank/DDBJ whole genome shotgun (WGS) entry which is preliminary data.</text>
</comment>
<keyword evidence="4 8" id="KW-0479">Metal-binding</keyword>
<sequence>MIYALDTSVVSALRRRGPDDAPALEWARGVSQDLVYLPAIVLAEIRYGIALVERRGDVDQAARLDAWFQGLNGIYQDRVLDFTFNGAMVAGEILARPDAPGMADCLIAATARVHGATVVTRNGRDFARTGVEYMDLWRDSGT</sequence>
<dbReference type="InterPro" id="IPR002716">
    <property type="entry name" value="PIN_dom"/>
</dbReference>
<evidence type="ECO:0000256" key="8">
    <source>
        <dbReference type="HAMAP-Rule" id="MF_00265"/>
    </source>
</evidence>
<dbReference type="Proteomes" id="UP001172756">
    <property type="component" value="Unassembled WGS sequence"/>
</dbReference>
<keyword evidence="2 8" id="KW-1277">Toxin-antitoxin system</keyword>
<dbReference type="HAMAP" id="MF_00265">
    <property type="entry name" value="VapC_Nob1"/>
    <property type="match status" value="1"/>
</dbReference>
<comment type="function">
    <text evidence="8">Toxic component of a toxin-antitoxin (TA) system. An RNase.</text>
</comment>
<dbReference type="GO" id="GO:0004540">
    <property type="term" value="F:RNA nuclease activity"/>
    <property type="evidence" value="ECO:0007669"/>
    <property type="project" value="InterPro"/>
</dbReference>
<dbReference type="Pfam" id="PF01850">
    <property type="entry name" value="PIN"/>
    <property type="match status" value="1"/>
</dbReference>
<feature type="binding site" evidence="8">
    <location>
        <position position="6"/>
    </location>
    <ligand>
        <name>Mg(2+)</name>
        <dbReference type="ChEBI" id="CHEBI:18420"/>
    </ligand>
</feature>
<comment type="similarity">
    <text evidence="7 8">Belongs to the PINc/VapC protein family.</text>
</comment>
<evidence type="ECO:0000256" key="6">
    <source>
        <dbReference type="ARBA" id="ARBA00022842"/>
    </source>
</evidence>
<dbReference type="InterPro" id="IPR022907">
    <property type="entry name" value="VapC_family"/>
</dbReference>
<reference evidence="10 11" key="1">
    <citation type="submission" date="2023-06" db="EMBL/GenBank/DDBJ databases">
        <title>SYSU T0a273.</title>
        <authorList>
            <person name="Gao L."/>
            <person name="Fang B.-Z."/>
            <person name="Li W.-J."/>
        </authorList>
    </citation>
    <scope>NUCLEOTIDE SEQUENCE [LARGE SCALE GENOMIC DNA]</scope>
    <source>
        <strain evidence="10 11">SYSU T0a273</strain>
    </source>
</reference>
<proteinExistence type="inferred from homology"/>
<evidence type="ECO:0000256" key="3">
    <source>
        <dbReference type="ARBA" id="ARBA00022722"/>
    </source>
</evidence>
<comment type="cofactor">
    <cofactor evidence="1 8">
        <name>Mg(2+)</name>
        <dbReference type="ChEBI" id="CHEBI:18420"/>
    </cofactor>
</comment>
<dbReference type="SUPFAM" id="SSF88723">
    <property type="entry name" value="PIN domain-like"/>
    <property type="match status" value="1"/>
</dbReference>
<keyword evidence="8" id="KW-0800">Toxin</keyword>
<dbReference type="GO" id="GO:0090729">
    <property type="term" value="F:toxin activity"/>
    <property type="evidence" value="ECO:0007669"/>
    <property type="project" value="UniProtKB-KW"/>
</dbReference>
<organism evidence="10 11">
    <name type="scientific">Demequina lignilytica</name>
    <dbReference type="NCBI Taxonomy" id="3051663"/>
    <lineage>
        <taxon>Bacteria</taxon>
        <taxon>Bacillati</taxon>
        <taxon>Actinomycetota</taxon>
        <taxon>Actinomycetes</taxon>
        <taxon>Micrococcales</taxon>
        <taxon>Demequinaceae</taxon>
        <taxon>Demequina</taxon>
    </lineage>
</organism>
<evidence type="ECO:0000313" key="11">
    <source>
        <dbReference type="Proteomes" id="UP001172756"/>
    </source>
</evidence>
<dbReference type="GO" id="GO:0000287">
    <property type="term" value="F:magnesium ion binding"/>
    <property type="evidence" value="ECO:0007669"/>
    <property type="project" value="UniProtKB-UniRule"/>
</dbReference>
<gene>
    <name evidence="8" type="primary">vapC</name>
    <name evidence="10" type="ORF">QQ002_00610</name>
</gene>
<dbReference type="RefSeq" id="WP_301159282.1">
    <property type="nucleotide sequence ID" value="NZ_JAUHQB010000001.1"/>
</dbReference>
<feature type="domain" description="PIN" evidence="9">
    <location>
        <begin position="4"/>
        <end position="130"/>
    </location>
</feature>
<dbReference type="PANTHER" id="PTHR33653:SF1">
    <property type="entry name" value="RIBONUCLEASE VAPC2"/>
    <property type="match status" value="1"/>
</dbReference>
<dbReference type="CDD" id="cd18746">
    <property type="entry name" value="PIN_VapC4-5_FitB-like"/>
    <property type="match status" value="1"/>
</dbReference>
<dbReference type="InterPro" id="IPR029060">
    <property type="entry name" value="PIN-like_dom_sf"/>
</dbReference>
<name>A0AB35ME56_9MICO</name>
<keyword evidence="6 8" id="KW-0460">Magnesium</keyword>
<evidence type="ECO:0000256" key="1">
    <source>
        <dbReference type="ARBA" id="ARBA00001946"/>
    </source>
</evidence>
<evidence type="ECO:0000256" key="5">
    <source>
        <dbReference type="ARBA" id="ARBA00022801"/>
    </source>
</evidence>
<protein>
    <recommendedName>
        <fullName evidence="8">Ribonuclease VapC</fullName>
        <shortName evidence="8">RNase VapC</shortName>
        <ecNumber evidence="8">3.1.-.-</ecNumber>
    </recommendedName>
    <alternativeName>
        <fullName evidence="8">Toxin VapC</fullName>
    </alternativeName>
</protein>
<accession>A0AB35ME56</accession>
<evidence type="ECO:0000256" key="2">
    <source>
        <dbReference type="ARBA" id="ARBA00022649"/>
    </source>
</evidence>
<feature type="binding site" evidence="8">
    <location>
        <position position="104"/>
    </location>
    <ligand>
        <name>Mg(2+)</name>
        <dbReference type="ChEBI" id="CHEBI:18420"/>
    </ligand>
</feature>
<keyword evidence="5 8" id="KW-0378">Hydrolase</keyword>
<dbReference type="Gene3D" id="3.40.50.1010">
    <property type="entry name" value="5'-nuclease"/>
    <property type="match status" value="1"/>
</dbReference>
<evidence type="ECO:0000313" key="10">
    <source>
        <dbReference type="EMBL" id="MDN4482039.1"/>
    </source>
</evidence>
<dbReference type="InterPro" id="IPR050556">
    <property type="entry name" value="Type_II_TA_system_RNase"/>
</dbReference>
<keyword evidence="3 8" id="KW-0540">Nuclease</keyword>
<dbReference type="GO" id="GO:0016787">
    <property type="term" value="F:hydrolase activity"/>
    <property type="evidence" value="ECO:0007669"/>
    <property type="project" value="UniProtKB-KW"/>
</dbReference>
<dbReference type="EC" id="3.1.-.-" evidence="8"/>
<evidence type="ECO:0000256" key="7">
    <source>
        <dbReference type="ARBA" id="ARBA00038093"/>
    </source>
</evidence>
<evidence type="ECO:0000259" key="9">
    <source>
        <dbReference type="Pfam" id="PF01850"/>
    </source>
</evidence>